<gene>
    <name evidence="2" type="ORF">M5K25_017925</name>
</gene>
<name>A0ABD0UGX4_DENTH</name>
<dbReference type="PANTHER" id="PTHR33474:SF2">
    <property type="entry name" value="TRANSMEMBRANE PROTEIN"/>
    <property type="match status" value="1"/>
</dbReference>
<organism evidence="2 3">
    <name type="scientific">Dendrobium thyrsiflorum</name>
    <name type="common">Pinecone-like raceme dendrobium</name>
    <name type="synonym">Orchid</name>
    <dbReference type="NCBI Taxonomy" id="117978"/>
    <lineage>
        <taxon>Eukaryota</taxon>
        <taxon>Viridiplantae</taxon>
        <taxon>Streptophyta</taxon>
        <taxon>Embryophyta</taxon>
        <taxon>Tracheophyta</taxon>
        <taxon>Spermatophyta</taxon>
        <taxon>Magnoliopsida</taxon>
        <taxon>Liliopsida</taxon>
        <taxon>Asparagales</taxon>
        <taxon>Orchidaceae</taxon>
        <taxon>Epidendroideae</taxon>
        <taxon>Malaxideae</taxon>
        <taxon>Dendrobiinae</taxon>
        <taxon>Dendrobium</taxon>
    </lineage>
</organism>
<proteinExistence type="predicted"/>
<dbReference type="EMBL" id="JANQDX010000014">
    <property type="protein sequence ID" value="KAL0911985.1"/>
    <property type="molecule type" value="Genomic_DNA"/>
</dbReference>
<reference evidence="2 3" key="1">
    <citation type="journal article" date="2024" name="Plant Biotechnol. J.">
        <title>Dendrobium thyrsiflorum genome and its molecular insights into genes involved in important horticultural traits.</title>
        <authorList>
            <person name="Chen B."/>
            <person name="Wang J.Y."/>
            <person name="Zheng P.J."/>
            <person name="Li K.L."/>
            <person name="Liang Y.M."/>
            <person name="Chen X.F."/>
            <person name="Zhang C."/>
            <person name="Zhao X."/>
            <person name="He X."/>
            <person name="Zhang G.Q."/>
            <person name="Liu Z.J."/>
            <person name="Xu Q."/>
        </authorList>
    </citation>
    <scope>NUCLEOTIDE SEQUENCE [LARGE SCALE GENOMIC DNA]</scope>
    <source>
        <strain evidence="2">GZMU011</strain>
    </source>
</reference>
<keyword evidence="1" id="KW-0732">Signal</keyword>
<feature type="chain" id="PRO_5044823629" evidence="1">
    <location>
        <begin position="26"/>
        <end position="97"/>
    </location>
</feature>
<evidence type="ECO:0000313" key="3">
    <source>
        <dbReference type="Proteomes" id="UP001552299"/>
    </source>
</evidence>
<feature type="signal peptide" evidence="1">
    <location>
        <begin position="1"/>
        <end position="25"/>
    </location>
</feature>
<evidence type="ECO:0000256" key="1">
    <source>
        <dbReference type="SAM" id="SignalP"/>
    </source>
</evidence>
<keyword evidence="3" id="KW-1185">Reference proteome</keyword>
<dbReference type="AlphaFoldDB" id="A0ABD0UGX4"/>
<comment type="caution">
    <text evidence="2">The sequence shown here is derived from an EMBL/GenBank/DDBJ whole genome shotgun (WGS) entry which is preliminary data.</text>
</comment>
<protein>
    <submittedName>
        <fullName evidence="2">Uncharacterized protein</fullName>
    </submittedName>
</protein>
<sequence length="97" mass="11096">MERESFFRLLFILLAFSQLITSTTAVSFSRAQRFLQQSRSLEGLGGSLHKVPQMSNREAYKAEGDVLIRWRIDMELNDYTGSGPNNHHTPPQPSDRN</sequence>
<dbReference type="Proteomes" id="UP001552299">
    <property type="component" value="Unassembled WGS sequence"/>
</dbReference>
<evidence type="ECO:0000313" key="2">
    <source>
        <dbReference type="EMBL" id="KAL0911985.1"/>
    </source>
</evidence>
<dbReference type="PANTHER" id="PTHR33474">
    <property type="entry name" value="TRANSMEMBRANE PROTEIN"/>
    <property type="match status" value="1"/>
</dbReference>
<accession>A0ABD0UGX4</accession>